<dbReference type="Pfam" id="PF16360">
    <property type="entry name" value="GTP-bdg_M"/>
    <property type="match status" value="1"/>
</dbReference>
<feature type="compositionally biased region" description="Gly residues" evidence="6">
    <location>
        <begin position="245"/>
        <end position="257"/>
    </location>
</feature>
<dbReference type="InterPro" id="IPR025121">
    <property type="entry name" value="GTPase_HflX_N"/>
</dbReference>
<dbReference type="InterPro" id="IPR030394">
    <property type="entry name" value="G_HFLX_dom"/>
</dbReference>
<dbReference type="SUPFAM" id="SSF52540">
    <property type="entry name" value="P-loop containing nucleoside triphosphate hydrolases"/>
    <property type="match status" value="1"/>
</dbReference>
<dbReference type="PANTHER" id="PTHR10229">
    <property type="entry name" value="GTP-BINDING PROTEIN HFLX"/>
    <property type="match status" value="1"/>
</dbReference>
<dbReference type="Proteomes" id="UP000632454">
    <property type="component" value="Unassembled WGS sequence"/>
</dbReference>
<dbReference type="PRINTS" id="PR00326">
    <property type="entry name" value="GTP1OBG"/>
</dbReference>
<feature type="domain" description="Hflx-type G" evidence="7">
    <location>
        <begin position="301"/>
        <end position="470"/>
    </location>
</feature>
<keyword evidence="3" id="KW-0460">Magnesium</keyword>
<dbReference type="Pfam" id="PF13167">
    <property type="entry name" value="GTP-bdg_N"/>
    <property type="match status" value="1"/>
</dbReference>
<sequence length="525" mass="56887">MSALETDQENTFIFDTHTSDDATATDLTDAFPDTDAIDSDALDPGALDDDELDTDVPVARVPWRSPTTGEFQLDERSSLQRVPGLSTELEDVTEVEYRQLRLERVVLVGVSLDASVTTANARMAELAALAETAGSEILDAVMQRRDKPDPATYIGSGKAHELREVVLATGADTVICDGELTPAQLNALEKVVKVKVIDRTALILDIFAQHATSREGKAQVALAQMEYMIPRLRGWGESMSRQAGGRAGSNGGVGLRGPGETKIETDRRRIRERMAKLRREIRQMKTSRNTKRSRRRDSSVPSVTIAGYTNAGKSSLINAMTGAGVLVQNALFATLDPTTRRATLDDGRELVLTDTVGFVRHLPTQLVEAFRSTLEEVVDADLVLHVVDASDPLPMEQISTVRTVIDDVVRAENATAPPEVLVINKIDAADPTTLTALRSEFPDAVFVSALTGAGLEELFDRVRDVVGRDDVELSVEVPYSRGDLVSRIHAQGDVLSTEHRTEGTFMRVKVPAALAGELAGLAHSG</sequence>
<name>A0ABQ1V605_9NOCA</name>
<evidence type="ECO:0000313" key="8">
    <source>
        <dbReference type="EMBL" id="GGF40587.1"/>
    </source>
</evidence>
<evidence type="ECO:0000256" key="5">
    <source>
        <dbReference type="HAMAP-Rule" id="MF_00900"/>
    </source>
</evidence>
<dbReference type="Gene3D" id="3.40.50.11060">
    <property type="entry name" value="GTPase HflX, N-terminal domain"/>
    <property type="match status" value="1"/>
</dbReference>
<evidence type="ECO:0000256" key="6">
    <source>
        <dbReference type="SAM" id="MobiDB-lite"/>
    </source>
</evidence>
<comment type="caution">
    <text evidence="8">The sequence shown here is derived from an EMBL/GenBank/DDBJ whole genome shotgun (WGS) entry which is preliminary data.</text>
</comment>
<evidence type="ECO:0000313" key="9">
    <source>
        <dbReference type="Proteomes" id="UP000632454"/>
    </source>
</evidence>
<comment type="similarity">
    <text evidence="5">Belongs to the TRAFAC class OBG-HflX-like GTPase superfamily. HflX GTPase family.</text>
</comment>
<dbReference type="Gene3D" id="3.40.50.300">
    <property type="entry name" value="P-loop containing nucleotide triphosphate hydrolases"/>
    <property type="match status" value="1"/>
</dbReference>
<dbReference type="EMBL" id="BMCS01000003">
    <property type="protein sequence ID" value="GGF40587.1"/>
    <property type="molecule type" value="Genomic_DNA"/>
</dbReference>
<keyword evidence="4 5" id="KW-0342">GTP-binding</keyword>
<evidence type="ECO:0000259" key="7">
    <source>
        <dbReference type="PROSITE" id="PS51705"/>
    </source>
</evidence>
<dbReference type="HAMAP" id="MF_00900">
    <property type="entry name" value="GTPase_HflX"/>
    <property type="match status" value="1"/>
</dbReference>
<dbReference type="NCBIfam" id="TIGR03156">
    <property type="entry name" value="GTP_HflX"/>
    <property type="match status" value="1"/>
</dbReference>
<feature type="region of interest" description="Disordered" evidence="6">
    <location>
        <begin position="280"/>
        <end position="301"/>
    </location>
</feature>
<evidence type="ECO:0000256" key="2">
    <source>
        <dbReference type="ARBA" id="ARBA00022741"/>
    </source>
</evidence>
<dbReference type="InterPro" id="IPR006073">
    <property type="entry name" value="GTP-bd"/>
</dbReference>
<dbReference type="Pfam" id="PF01926">
    <property type="entry name" value="MMR_HSR1"/>
    <property type="match status" value="1"/>
</dbReference>
<comment type="subcellular location">
    <subcellularLocation>
        <location evidence="5">Cytoplasm</location>
    </subcellularLocation>
    <text evidence="5">May associate with membranes.</text>
</comment>
<dbReference type="PROSITE" id="PS51705">
    <property type="entry name" value="G_HFLX"/>
    <property type="match status" value="1"/>
</dbReference>
<comment type="function">
    <text evidence="5">GTPase that associates with the 50S ribosomal subunit and may have a role during protein synthesis or ribosome biogenesis.</text>
</comment>
<dbReference type="CDD" id="cd01878">
    <property type="entry name" value="HflX"/>
    <property type="match status" value="1"/>
</dbReference>
<reference evidence="9" key="1">
    <citation type="journal article" date="2019" name="Int. J. Syst. Evol. Microbiol.">
        <title>The Global Catalogue of Microorganisms (GCM) 10K type strain sequencing project: providing services to taxonomists for standard genome sequencing and annotation.</title>
        <authorList>
            <consortium name="The Broad Institute Genomics Platform"/>
            <consortium name="The Broad Institute Genome Sequencing Center for Infectious Disease"/>
            <person name="Wu L."/>
            <person name="Ma J."/>
        </authorList>
    </citation>
    <scope>NUCLEOTIDE SEQUENCE [LARGE SCALE GENOMIC DNA]</scope>
    <source>
        <strain evidence="9">CCM 7855</strain>
    </source>
</reference>
<gene>
    <name evidence="5 8" type="primary">hflX</name>
    <name evidence="8" type="ORF">GCM10007298_40390</name>
</gene>
<dbReference type="InterPro" id="IPR027417">
    <property type="entry name" value="P-loop_NTPase"/>
</dbReference>
<accession>A0ABQ1V605</accession>
<keyword evidence="9" id="KW-1185">Reference proteome</keyword>
<dbReference type="InterPro" id="IPR032305">
    <property type="entry name" value="GTP-bd_M"/>
</dbReference>
<comment type="subunit">
    <text evidence="5">Monomer. Associates with the 50S ribosomal subunit.</text>
</comment>
<proteinExistence type="inferred from homology"/>
<feature type="region of interest" description="Disordered" evidence="6">
    <location>
        <begin position="240"/>
        <end position="260"/>
    </location>
</feature>
<keyword evidence="1" id="KW-0479">Metal-binding</keyword>
<keyword evidence="5" id="KW-0963">Cytoplasm</keyword>
<dbReference type="Gene3D" id="6.10.250.2860">
    <property type="match status" value="1"/>
</dbReference>
<dbReference type="InterPro" id="IPR016496">
    <property type="entry name" value="GTPase_HflX"/>
</dbReference>
<dbReference type="PANTHER" id="PTHR10229:SF0">
    <property type="entry name" value="GTP-BINDING PROTEIN 6-RELATED"/>
    <property type="match status" value="1"/>
</dbReference>
<evidence type="ECO:0000256" key="1">
    <source>
        <dbReference type="ARBA" id="ARBA00022723"/>
    </source>
</evidence>
<evidence type="ECO:0000256" key="4">
    <source>
        <dbReference type="ARBA" id="ARBA00023134"/>
    </source>
</evidence>
<organism evidence="8 9">
    <name type="scientific">Williamsia phyllosphaerae</name>
    <dbReference type="NCBI Taxonomy" id="885042"/>
    <lineage>
        <taxon>Bacteria</taxon>
        <taxon>Bacillati</taxon>
        <taxon>Actinomycetota</taxon>
        <taxon>Actinomycetes</taxon>
        <taxon>Mycobacteriales</taxon>
        <taxon>Nocardiaceae</taxon>
        <taxon>Williamsia</taxon>
    </lineage>
</organism>
<dbReference type="InterPro" id="IPR042108">
    <property type="entry name" value="GTPase_HflX_N_sf"/>
</dbReference>
<evidence type="ECO:0000256" key="3">
    <source>
        <dbReference type="ARBA" id="ARBA00022842"/>
    </source>
</evidence>
<keyword evidence="2 5" id="KW-0547">Nucleotide-binding</keyword>
<protein>
    <recommendedName>
        <fullName evidence="5">GTPase HflX</fullName>
    </recommendedName>
    <alternativeName>
        <fullName evidence="5">GTP-binding protein HflX</fullName>
    </alternativeName>
</protein>